<feature type="region of interest" description="Disordered" evidence="1">
    <location>
        <begin position="621"/>
        <end position="716"/>
    </location>
</feature>
<feature type="compositionally biased region" description="Low complexity" evidence="1">
    <location>
        <begin position="702"/>
        <end position="716"/>
    </location>
</feature>
<feature type="compositionally biased region" description="Gly residues" evidence="1">
    <location>
        <begin position="159"/>
        <end position="178"/>
    </location>
</feature>
<proteinExistence type="predicted"/>
<evidence type="ECO:0008006" key="4">
    <source>
        <dbReference type="Google" id="ProtNLM"/>
    </source>
</evidence>
<sequence>MVSEFFIGLKVGATLSGVFDNAFRSARSAMDDLRKSSLRLSDAQKDLAGNVERTRRAYAGLDLARLERQHRQLEATLGRLTRQHEAWQASLRRGRALNIAPGGALQSTLRIQQSRIEVMASIRLSASIRQVEQKLESQRRDQGKAERNLPPAGEPRSSGRGGQGGGSKSGNRSGGGNDAGDAPAKRPSSSSPSSSSRWRWPSIDLSLGKLRLPTRQELIRAADLAQKAGSAVAKASGKAHAALSTGDGRKALEAIHAKLNPKLGGKLPSVDKILDGLKTAETVGQVVSKSGQLAGATLRSLDGVKWSDLKPGDAGKSLIGKADYAKRGGAVIADASGKLHAALSKGEGREALDFVHGKLDKALGGKLPSVEKILGGLKTAETVGQVVSKSGQLAGAALRSLDGVKWSDLKPGDAGKSLLGKADYAKRGGAVIADASGKLHAALSKGEGREALDFVHGRLDKALGGKLPSVDKILGGLKTAETVGQVVSKSGQLAGVTLRSLDGVKWSDLKPGDAGKSLLGKADYAKRGGAVVADASGRLRAALSKGEGREALDFLHGKLNAKLGGVLPSVDSLLGGLEQLEELGKTVSKAGGMAGKAMRAYSGASGNVFQKAMAAAGTLLAGDDSGGDPGAKAGGKDGKGKKRPAAKPAAKTPKTGGASKPQPKTRAKPVPKAESPAKPKAASKPAAKPSVKPGNALKEARGLPGKSKSLLSGLKLPKSGGGLLNTGLKALSKGGKGLKSLIGKADLLGVGMDLLSTSRSSLSPQAKAAAYGKTLGGTAGALAGGAAGAAIGTMLLPGIGTFVGRQVGSWLGQKGGEWLGEKIGNWAGKPGAAPKPVAVPKRAIPPKPVAVPKPAAPAKPVPKPAAKPAAQAQQAQQLRRIQQTANKAAAKPAGPAAVFNITFSPQITINGAASAGVKQQAQQAMQQSFAEFERMMKRYEADRQRRSYAARG</sequence>
<evidence type="ECO:0000313" key="3">
    <source>
        <dbReference type="Proteomes" id="UP000178776"/>
    </source>
</evidence>
<reference evidence="2 3" key="1">
    <citation type="submission" date="2016-10" db="EMBL/GenBank/DDBJ databases">
        <title>Chromobacterium muskegensis sp. nov., an insecticidal bacterium isolated from Sphagnum bogs.</title>
        <authorList>
            <person name="Sparks M.E."/>
            <person name="Blackburn M.B."/>
            <person name="Gundersen-Rindal D.E."/>
            <person name="Mitchell A."/>
            <person name="Farrar R."/>
            <person name="Kuhar D."/>
        </authorList>
    </citation>
    <scope>NUCLEOTIDE SEQUENCE [LARGE SCALE GENOMIC DNA]</scope>
    <source>
        <strain evidence="2 3">21-1</strain>
    </source>
</reference>
<evidence type="ECO:0000313" key="2">
    <source>
        <dbReference type="EMBL" id="AOZ50884.1"/>
    </source>
</evidence>
<feature type="region of interest" description="Disordered" evidence="1">
    <location>
        <begin position="133"/>
        <end position="200"/>
    </location>
</feature>
<dbReference type="KEGG" id="cvc:BKX93_13370"/>
<dbReference type="Proteomes" id="UP000178776">
    <property type="component" value="Chromosome"/>
</dbReference>
<evidence type="ECO:0000256" key="1">
    <source>
        <dbReference type="SAM" id="MobiDB-lite"/>
    </source>
</evidence>
<dbReference type="AlphaFoldDB" id="A0A1D9LI48"/>
<feature type="compositionally biased region" description="Low complexity" evidence="1">
    <location>
        <begin position="866"/>
        <end position="877"/>
    </location>
</feature>
<dbReference type="STRING" id="1108595.BKX93_13370"/>
<protein>
    <recommendedName>
        <fullName evidence="4">Phage tail tape measure protein domain-containing protein</fullName>
    </recommendedName>
</protein>
<name>A0A1D9LI48_9NEIS</name>
<dbReference type="RefSeq" id="WP_070980190.1">
    <property type="nucleotide sequence ID" value="NZ_CP017707.1"/>
</dbReference>
<dbReference type="EMBL" id="CP017707">
    <property type="protein sequence ID" value="AOZ50884.1"/>
    <property type="molecule type" value="Genomic_DNA"/>
</dbReference>
<feature type="compositionally biased region" description="Basic and acidic residues" evidence="1">
    <location>
        <begin position="133"/>
        <end position="147"/>
    </location>
</feature>
<accession>A0A1D9LI48</accession>
<feature type="region of interest" description="Disordered" evidence="1">
    <location>
        <begin position="846"/>
        <end position="892"/>
    </location>
</feature>
<feature type="compositionally biased region" description="Low complexity" evidence="1">
    <location>
        <begin position="646"/>
        <end position="658"/>
    </location>
</feature>
<organism evidence="2 3">
    <name type="scientific">Chromobacterium vaccinii</name>
    <dbReference type="NCBI Taxonomy" id="1108595"/>
    <lineage>
        <taxon>Bacteria</taxon>
        <taxon>Pseudomonadati</taxon>
        <taxon>Pseudomonadota</taxon>
        <taxon>Betaproteobacteria</taxon>
        <taxon>Neisseriales</taxon>
        <taxon>Chromobacteriaceae</taxon>
        <taxon>Chromobacterium</taxon>
    </lineage>
</organism>
<feature type="compositionally biased region" description="Low complexity" evidence="1">
    <location>
        <begin position="670"/>
        <end position="693"/>
    </location>
</feature>
<dbReference type="GeneID" id="68842197"/>
<feature type="compositionally biased region" description="Low complexity" evidence="1">
    <location>
        <begin position="186"/>
        <end position="200"/>
    </location>
</feature>
<feature type="compositionally biased region" description="Pro residues" evidence="1">
    <location>
        <begin position="846"/>
        <end position="865"/>
    </location>
</feature>
<gene>
    <name evidence="2" type="ORF">BKX93_13370</name>
</gene>